<feature type="region of interest" description="Disordered" evidence="1">
    <location>
        <begin position="1"/>
        <end position="57"/>
    </location>
</feature>
<protein>
    <submittedName>
        <fullName evidence="2">Uncharacterized protein</fullName>
    </submittedName>
</protein>
<gene>
    <name evidence="2" type="ORF">NDU88_004439</name>
</gene>
<sequence>MGARGGSVIYTNKRAPAQHSTEQGRLREDSAGPVHAERPPVGQRTAPAHTTGSRRQALTSLVAAKSKCRFRNVERAAPQSAGLGGPRGKRRPRRCFFFFSHSGIGASQMPRAWLNDKMAGAP</sequence>
<accession>A0AAV7TRZ3</accession>
<name>A0AAV7TRZ3_PLEWA</name>
<keyword evidence="3" id="KW-1185">Reference proteome</keyword>
<feature type="compositionally biased region" description="Polar residues" evidence="1">
    <location>
        <begin position="48"/>
        <end position="57"/>
    </location>
</feature>
<dbReference type="AlphaFoldDB" id="A0AAV7TRZ3"/>
<comment type="caution">
    <text evidence="2">The sequence shown here is derived from an EMBL/GenBank/DDBJ whole genome shotgun (WGS) entry which is preliminary data.</text>
</comment>
<proteinExistence type="predicted"/>
<reference evidence="2" key="1">
    <citation type="journal article" date="2022" name="bioRxiv">
        <title>Sequencing and chromosome-scale assembly of the giantPleurodeles waltlgenome.</title>
        <authorList>
            <person name="Brown T."/>
            <person name="Elewa A."/>
            <person name="Iarovenko S."/>
            <person name="Subramanian E."/>
            <person name="Araus A.J."/>
            <person name="Petzold A."/>
            <person name="Susuki M."/>
            <person name="Suzuki K.-i.T."/>
            <person name="Hayashi T."/>
            <person name="Toyoda A."/>
            <person name="Oliveira C."/>
            <person name="Osipova E."/>
            <person name="Leigh N.D."/>
            <person name="Simon A."/>
            <person name="Yun M.H."/>
        </authorList>
    </citation>
    <scope>NUCLEOTIDE SEQUENCE</scope>
    <source>
        <strain evidence="2">20211129_DDA</strain>
        <tissue evidence="2">Liver</tissue>
    </source>
</reference>
<evidence type="ECO:0000256" key="1">
    <source>
        <dbReference type="SAM" id="MobiDB-lite"/>
    </source>
</evidence>
<evidence type="ECO:0000313" key="3">
    <source>
        <dbReference type="Proteomes" id="UP001066276"/>
    </source>
</evidence>
<dbReference type="EMBL" id="JANPWB010000006">
    <property type="protein sequence ID" value="KAJ1179203.1"/>
    <property type="molecule type" value="Genomic_DNA"/>
</dbReference>
<feature type="compositionally biased region" description="Basic and acidic residues" evidence="1">
    <location>
        <begin position="22"/>
        <end position="38"/>
    </location>
</feature>
<dbReference type="Proteomes" id="UP001066276">
    <property type="component" value="Chromosome 3_2"/>
</dbReference>
<evidence type="ECO:0000313" key="2">
    <source>
        <dbReference type="EMBL" id="KAJ1179203.1"/>
    </source>
</evidence>
<organism evidence="2 3">
    <name type="scientific">Pleurodeles waltl</name>
    <name type="common">Iberian ribbed newt</name>
    <dbReference type="NCBI Taxonomy" id="8319"/>
    <lineage>
        <taxon>Eukaryota</taxon>
        <taxon>Metazoa</taxon>
        <taxon>Chordata</taxon>
        <taxon>Craniata</taxon>
        <taxon>Vertebrata</taxon>
        <taxon>Euteleostomi</taxon>
        <taxon>Amphibia</taxon>
        <taxon>Batrachia</taxon>
        <taxon>Caudata</taxon>
        <taxon>Salamandroidea</taxon>
        <taxon>Salamandridae</taxon>
        <taxon>Pleurodelinae</taxon>
        <taxon>Pleurodeles</taxon>
    </lineage>
</organism>